<dbReference type="EMBL" id="LOBU02000019">
    <property type="protein sequence ID" value="OKA05187.1"/>
    <property type="molecule type" value="Genomic_DNA"/>
</dbReference>
<reference evidence="2 4" key="1">
    <citation type="submission" date="2015-12" db="EMBL/GenBank/DDBJ databases">
        <title>Amycolatopsis regifaucium genome sequencing and assembly.</title>
        <authorList>
            <person name="Mayilraj S."/>
        </authorList>
    </citation>
    <scope>NUCLEOTIDE SEQUENCE [LARGE SCALE GENOMIC DNA]</scope>
    <source>
        <strain evidence="2 4">GY080</strain>
    </source>
</reference>
<evidence type="ECO:0000313" key="2">
    <source>
        <dbReference type="EMBL" id="KZB86296.1"/>
    </source>
</evidence>
<organism evidence="2 4">
    <name type="scientific">Amycolatopsis regifaucium</name>
    <dbReference type="NCBI Taxonomy" id="546365"/>
    <lineage>
        <taxon>Bacteria</taxon>
        <taxon>Bacillati</taxon>
        <taxon>Actinomycetota</taxon>
        <taxon>Actinomycetes</taxon>
        <taxon>Pseudonocardiales</taxon>
        <taxon>Pseudonocardiaceae</taxon>
        <taxon>Amycolatopsis</taxon>
    </lineage>
</organism>
<reference evidence="3 5" key="2">
    <citation type="submission" date="2016-11" db="EMBL/GenBank/DDBJ databases">
        <title>Genome sequencing of Amycolatopsis regifaucium.</title>
        <authorList>
            <person name="Mayilraj S."/>
            <person name="Kaur N."/>
        </authorList>
    </citation>
    <scope>NUCLEOTIDE SEQUENCE [LARGE SCALE GENOMIC DNA]</scope>
    <source>
        <strain evidence="3 5">GY080</strain>
    </source>
</reference>
<keyword evidence="1" id="KW-0812">Transmembrane</keyword>
<keyword evidence="1" id="KW-0472">Membrane</keyword>
<sequence>MVIGDLADGAPDTELAAESLLFFICVTVLGTQAIFVAVVMNRANSRLGYWLNGVVLGVVDVAFLVLLVVPGHVDLIGGTAGPVIWLLATVCATMAIRREPVST</sequence>
<feature type="transmembrane region" description="Helical" evidence="1">
    <location>
        <begin position="47"/>
        <end position="69"/>
    </location>
</feature>
<gene>
    <name evidence="3" type="ORF">ATP06_0227875</name>
    <name evidence="2" type="ORF">AVL48_27800</name>
</gene>
<feature type="transmembrane region" description="Helical" evidence="1">
    <location>
        <begin position="75"/>
        <end position="96"/>
    </location>
</feature>
<dbReference type="EMBL" id="LQCI01000009">
    <property type="protein sequence ID" value="KZB86296.1"/>
    <property type="molecule type" value="Genomic_DNA"/>
</dbReference>
<comment type="caution">
    <text evidence="2">The sequence shown here is derived from an EMBL/GenBank/DDBJ whole genome shotgun (WGS) entry which is preliminary data.</text>
</comment>
<proteinExistence type="predicted"/>
<evidence type="ECO:0000313" key="3">
    <source>
        <dbReference type="EMBL" id="OKA05187.1"/>
    </source>
</evidence>
<dbReference type="RefSeq" id="WP_061982678.1">
    <property type="nucleotide sequence ID" value="NZ_FOPQ01000006.1"/>
</dbReference>
<evidence type="ECO:0000256" key="1">
    <source>
        <dbReference type="SAM" id="Phobius"/>
    </source>
</evidence>
<keyword evidence="5" id="KW-1185">Reference proteome</keyword>
<dbReference type="Proteomes" id="UP000186883">
    <property type="component" value="Unassembled WGS sequence"/>
</dbReference>
<dbReference type="AlphaFoldDB" id="A0A154MPU3"/>
<accession>A0A154MPU3</accession>
<evidence type="ECO:0000313" key="5">
    <source>
        <dbReference type="Proteomes" id="UP000186883"/>
    </source>
</evidence>
<evidence type="ECO:0000313" key="4">
    <source>
        <dbReference type="Proteomes" id="UP000076321"/>
    </source>
</evidence>
<dbReference type="Proteomes" id="UP000076321">
    <property type="component" value="Unassembled WGS sequence"/>
</dbReference>
<name>A0A154MPU3_9PSEU</name>
<keyword evidence="1" id="KW-1133">Transmembrane helix</keyword>
<protein>
    <recommendedName>
        <fullName evidence="6">DUF4386 domain-containing protein</fullName>
    </recommendedName>
</protein>
<feature type="transmembrane region" description="Helical" evidence="1">
    <location>
        <begin position="20"/>
        <end position="40"/>
    </location>
</feature>
<evidence type="ECO:0008006" key="6">
    <source>
        <dbReference type="Google" id="ProtNLM"/>
    </source>
</evidence>